<evidence type="ECO:0000313" key="7">
    <source>
        <dbReference type="Proteomes" id="UP001321492"/>
    </source>
</evidence>
<evidence type="ECO:0000313" key="6">
    <source>
        <dbReference type="EMBL" id="MDJ1159507.1"/>
    </source>
</evidence>
<name>A0ABT7AJF1_9HYPH</name>
<sequence>MPSSAVPLPRRISFSMAGHLLRAVGAALLAGGLAAACSSGFSGFPGTDAGPETRAPATPAPGGSPTGAVLGNGRVKVALILPLGATGQAGTAAVALRNAAELALEEFKEPDLQILVKDDRGTSEGARAAAQGAVAEGAELVVGPLFAGAVQAAGQVAHGAGRPVIAFSTDVSVAGRGTYLLSFLPETEVRRIVGHAAREGRRSFAALVPESPYGRVAEAAFREAVTSNGGRVVAVERYGAAGAQEAAGRIAGLAARASPQIDALFLPDSGDGLVAAAQALQGAGIDPKQVKMLGTGLWNEARVFKLPALQGGWFAAPDSAGFNAFAQRYRARFNADPTRIATLSYDAISLAAALVRTQGERRFSEAVLTNPSGFAGADGVFRFRPDGTNERALAVLEVRNGNAVTLSPAPRQFGASGT</sequence>
<dbReference type="Gene3D" id="3.40.50.2300">
    <property type="match status" value="2"/>
</dbReference>
<evidence type="ECO:0000259" key="5">
    <source>
        <dbReference type="Pfam" id="PF13458"/>
    </source>
</evidence>
<feature type="domain" description="Leucine-binding protein" evidence="5">
    <location>
        <begin position="75"/>
        <end position="401"/>
    </location>
</feature>
<reference evidence="6 7" key="1">
    <citation type="submission" date="2023-05" db="EMBL/GenBank/DDBJ databases">
        <title>Chelatococcus sp. nov., a moderately thermophilic bacterium isolated from hot spring microbial mat.</title>
        <authorList>
            <person name="Hu C.-J."/>
            <person name="Li W.-J."/>
        </authorList>
    </citation>
    <scope>NUCLEOTIDE SEQUENCE [LARGE SCALE GENOMIC DNA]</scope>
    <source>
        <strain evidence="6 7">SYSU G07232</strain>
    </source>
</reference>
<keyword evidence="3" id="KW-0813">Transport</keyword>
<keyword evidence="3" id="KW-0029">Amino-acid transport</keyword>
<dbReference type="PANTHER" id="PTHR30483:SF6">
    <property type="entry name" value="PERIPLASMIC BINDING PROTEIN OF ABC TRANSPORTER FOR NATURAL AMINO ACIDS"/>
    <property type="match status" value="1"/>
</dbReference>
<keyword evidence="7" id="KW-1185">Reference proteome</keyword>
<evidence type="ECO:0000256" key="3">
    <source>
        <dbReference type="ARBA" id="ARBA00022970"/>
    </source>
</evidence>
<gene>
    <name evidence="6" type="ORF">QNA08_14820</name>
</gene>
<dbReference type="InterPro" id="IPR028082">
    <property type="entry name" value="Peripla_BP_I"/>
</dbReference>
<dbReference type="PANTHER" id="PTHR30483">
    <property type="entry name" value="LEUCINE-SPECIFIC-BINDING PROTEIN"/>
    <property type="match status" value="1"/>
</dbReference>
<keyword evidence="2" id="KW-0732">Signal</keyword>
<evidence type="ECO:0000256" key="1">
    <source>
        <dbReference type="ARBA" id="ARBA00010062"/>
    </source>
</evidence>
<dbReference type="CDD" id="cd06339">
    <property type="entry name" value="PBP1_YraM_LppC_lipoprotein-like"/>
    <property type="match status" value="1"/>
</dbReference>
<feature type="compositionally biased region" description="Low complexity" evidence="4">
    <location>
        <begin position="49"/>
        <end position="67"/>
    </location>
</feature>
<protein>
    <submittedName>
        <fullName evidence="6">Penicillin-binding protein activator</fullName>
    </submittedName>
</protein>
<accession>A0ABT7AJF1</accession>
<dbReference type="InterPro" id="IPR028081">
    <property type="entry name" value="Leu-bd"/>
</dbReference>
<dbReference type="Pfam" id="PF13458">
    <property type="entry name" value="Peripla_BP_6"/>
    <property type="match status" value="1"/>
</dbReference>
<comment type="similarity">
    <text evidence="1">Belongs to the leucine-binding protein family.</text>
</comment>
<dbReference type="InterPro" id="IPR051010">
    <property type="entry name" value="BCAA_transport"/>
</dbReference>
<evidence type="ECO:0000256" key="2">
    <source>
        <dbReference type="ARBA" id="ARBA00022729"/>
    </source>
</evidence>
<dbReference type="EMBL" id="JASJEV010000010">
    <property type="protein sequence ID" value="MDJ1159507.1"/>
    <property type="molecule type" value="Genomic_DNA"/>
</dbReference>
<dbReference type="Proteomes" id="UP001321492">
    <property type="component" value="Unassembled WGS sequence"/>
</dbReference>
<feature type="region of interest" description="Disordered" evidence="4">
    <location>
        <begin position="47"/>
        <end position="67"/>
    </location>
</feature>
<comment type="caution">
    <text evidence="6">The sequence shown here is derived from an EMBL/GenBank/DDBJ whole genome shotgun (WGS) entry which is preliminary data.</text>
</comment>
<evidence type="ECO:0000256" key="4">
    <source>
        <dbReference type="SAM" id="MobiDB-lite"/>
    </source>
</evidence>
<organism evidence="6 7">
    <name type="scientific">Chelatococcus albus</name>
    <dbReference type="NCBI Taxonomy" id="3047466"/>
    <lineage>
        <taxon>Bacteria</taxon>
        <taxon>Pseudomonadati</taxon>
        <taxon>Pseudomonadota</taxon>
        <taxon>Alphaproteobacteria</taxon>
        <taxon>Hyphomicrobiales</taxon>
        <taxon>Chelatococcaceae</taxon>
        <taxon>Chelatococcus</taxon>
    </lineage>
</organism>
<proteinExistence type="inferred from homology"/>
<dbReference type="SUPFAM" id="SSF53822">
    <property type="entry name" value="Periplasmic binding protein-like I"/>
    <property type="match status" value="1"/>
</dbReference>